<evidence type="ECO:0008006" key="4">
    <source>
        <dbReference type="Google" id="ProtNLM"/>
    </source>
</evidence>
<organism evidence="2 3">
    <name type="scientific">Actinomadura geliboluensis</name>
    <dbReference type="NCBI Taxonomy" id="882440"/>
    <lineage>
        <taxon>Bacteria</taxon>
        <taxon>Bacillati</taxon>
        <taxon>Actinomycetota</taxon>
        <taxon>Actinomycetes</taxon>
        <taxon>Streptosporangiales</taxon>
        <taxon>Thermomonosporaceae</taxon>
        <taxon>Actinomadura</taxon>
    </lineage>
</organism>
<evidence type="ECO:0000256" key="1">
    <source>
        <dbReference type="SAM" id="SignalP"/>
    </source>
</evidence>
<evidence type="ECO:0000313" key="2">
    <source>
        <dbReference type="EMBL" id="TMR38768.1"/>
    </source>
</evidence>
<dbReference type="Proteomes" id="UP000305238">
    <property type="component" value="Unassembled WGS sequence"/>
</dbReference>
<dbReference type="EMBL" id="VCKZ01000099">
    <property type="protein sequence ID" value="TMR38768.1"/>
    <property type="molecule type" value="Genomic_DNA"/>
</dbReference>
<reference evidence="2 3" key="1">
    <citation type="submission" date="2019-05" db="EMBL/GenBank/DDBJ databases">
        <title>Draft genome sequence of Actinomadura geliboluensis A8036.</title>
        <authorList>
            <person name="Saricaoglu S."/>
            <person name="Isik K."/>
        </authorList>
    </citation>
    <scope>NUCLEOTIDE SEQUENCE [LARGE SCALE GENOMIC DNA]</scope>
    <source>
        <strain evidence="2 3">A8036</strain>
    </source>
</reference>
<dbReference type="RefSeq" id="WP_138637118.1">
    <property type="nucleotide sequence ID" value="NZ_JASWDG010000148.1"/>
</dbReference>
<evidence type="ECO:0000313" key="3">
    <source>
        <dbReference type="Proteomes" id="UP000305238"/>
    </source>
</evidence>
<keyword evidence="3" id="KW-1185">Reference proteome</keyword>
<keyword evidence="1" id="KW-0732">Signal</keyword>
<proteinExistence type="predicted"/>
<feature type="signal peptide" evidence="1">
    <location>
        <begin position="1"/>
        <end position="19"/>
    </location>
</feature>
<accession>A0A5S4H0K2</accession>
<name>A0A5S4H0K2_9ACTN</name>
<dbReference type="PROSITE" id="PS51257">
    <property type="entry name" value="PROKAR_LIPOPROTEIN"/>
    <property type="match status" value="1"/>
</dbReference>
<gene>
    <name evidence="2" type="ORF">ETD96_15715</name>
</gene>
<protein>
    <recommendedName>
        <fullName evidence="4">LemA family protein</fullName>
    </recommendedName>
</protein>
<sequence>MVRRFIVPVALASAMALSAAGCGTEKKDPPEVAWAGRACAVLAQGAPLQVPKLDGADVLKSRASLVKLLDGISTRMRTLETGLSGLGAPPVDNGEAVMAGAMRNLTSTHSTVTTASRRLEQAKVTDAKSYRQAVGQIGRAFSRYSAYQGPEQDLRKDPKLNAAFAKAPGCAK</sequence>
<feature type="chain" id="PRO_5038575746" description="LemA family protein" evidence="1">
    <location>
        <begin position="20"/>
        <end position="172"/>
    </location>
</feature>
<dbReference type="OrthoDB" id="4202326at2"/>
<dbReference type="AlphaFoldDB" id="A0A5S4H0K2"/>
<comment type="caution">
    <text evidence="2">The sequence shown here is derived from an EMBL/GenBank/DDBJ whole genome shotgun (WGS) entry which is preliminary data.</text>
</comment>